<dbReference type="Gene3D" id="3.30.70.3090">
    <property type="entry name" value="ORF SCO4226, nickel-binding ferredoxin-like monomer"/>
    <property type="match status" value="1"/>
</dbReference>
<evidence type="ECO:0000256" key="1">
    <source>
        <dbReference type="ARBA" id="ARBA00023015"/>
    </source>
</evidence>
<evidence type="ECO:0000313" key="5">
    <source>
        <dbReference type="EMBL" id="MBD0824127.1"/>
    </source>
</evidence>
<evidence type="ECO:0000256" key="2">
    <source>
        <dbReference type="ARBA" id="ARBA00023125"/>
    </source>
</evidence>
<proteinExistence type="predicted"/>
<dbReference type="InterPro" id="IPR025336">
    <property type="entry name" value="SCO4226-like"/>
</dbReference>
<dbReference type="SMART" id="SM00342">
    <property type="entry name" value="HTH_ARAC"/>
    <property type="match status" value="1"/>
</dbReference>
<evidence type="ECO:0000256" key="3">
    <source>
        <dbReference type="ARBA" id="ARBA00023163"/>
    </source>
</evidence>
<evidence type="ECO:0000259" key="4">
    <source>
        <dbReference type="PROSITE" id="PS01124"/>
    </source>
</evidence>
<dbReference type="InterPro" id="IPR029787">
    <property type="entry name" value="Nucleotide_cyclase"/>
</dbReference>
<dbReference type="PANTHER" id="PTHR43280">
    <property type="entry name" value="ARAC-FAMILY TRANSCRIPTIONAL REGULATOR"/>
    <property type="match status" value="1"/>
</dbReference>
<dbReference type="Pfam" id="PF14026">
    <property type="entry name" value="SCO4226-like"/>
    <property type="match status" value="1"/>
</dbReference>
<dbReference type="PANTHER" id="PTHR43280:SF2">
    <property type="entry name" value="HTH-TYPE TRANSCRIPTIONAL REGULATOR EXSA"/>
    <property type="match status" value="1"/>
</dbReference>
<evidence type="ECO:0000313" key="6">
    <source>
        <dbReference type="Proteomes" id="UP000621516"/>
    </source>
</evidence>
<dbReference type="InterPro" id="IPR020449">
    <property type="entry name" value="Tscrpt_reg_AraC-type_HTH"/>
</dbReference>
<dbReference type="SUPFAM" id="SSF46689">
    <property type="entry name" value="Homeodomain-like"/>
    <property type="match status" value="1"/>
</dbReference>
<dbReference type="Pfam" id="PF12833">
    <property type="entry name" value="HTH_18"/>
    <property type="match status" value="1"/>
</dbReference>
<feature type="domain" description="HTH araC/xylS-type" evidence="4">
    <location>
        <begin position="263"/>
        <end position="362"/>
    </location>
</feature>
<keyword evidence="2" id="KW-0238">DNA-binding</keyword>
<dbReference type="InterPro" id="IPR009057">
    <property type="entry name" value="Homeodomain-like_sf"/>
</dbReference>
<dbReference type="InterPro" id="IPR018060">
    <property type="entry name" value="HTH_AraC"/>
</dbReference>
<dbReference type="PRINTS" id="PR00032">
    <property type="entry name" value="HTHARAC"/>
</dbReference>
<name>A0A8J6U4J8_9FLAO</name>
<dbReference type="PROSITE" id="PS01124">
    <property type="entry name" value="HTH_ARAC_FAMILY_2"/>
    <property type="match status" value="1"/>
</dbReference>
<dbReference type="AlphaFoldDB" id="A0A8J6U4J8"/>
<sequence>MPIFMDRHDVSENVSAELLAQIHQEDLKIEHEYGCRGFTYWFDERRQNAFCLIEAPNKAAIESMHRHAHGDVPNTIIEVEPTIVESFLGRISDPEKSENTQLNIIKDSAHRILMTVKNLRIINNQDSNITQSISTHFETAINNLIKEQEGNIVNNTSHSYLISFKSADKAINTALKIENELRPKYTDASSQIKIGIASGDPVTDKPQIFEETIILTTRLSEVINSAINISFEVKTLYENEQRHPISAKHEIRVLSPSEETFLTQVMDEIENTWQNPEFNIDRFSDNLGFSKSQLYRKLKALTGKSPNTFIRDYRLDRALKLINNQKGNISEIAFETGFNSLAYFSKCFKNKYNTIPSQYAQQKKP</sequence>
<dbReference type="RefSeq" id="WP_188223438.1">
    <property type="nucleotide sequence ID" value="NZ_JACVXD010000004.1"/>
</dbReference>
<keyword evidence="3" id="KW-0804">Transcription</keyword>
<dbReference type="Proteomes" id="UP000621516">
    <property type="component" value="Unassembled WGS sequence"/>
</dbReference>
<dbReference type="Gene3D" id="1.10.10.60">
    <property type="entry name" value="Homeodomain-like"/>
    <property type="match status" value="1"/>
</dbReference>
<dbReference type="GO" id="GO:0003700">
    <property type="term" value="F:DNA-binding transcription factor activity"/>
    <property type="evidence" value="ECO:0007669"/>
    <property type="project" value="InterPro"/>
</dbReference>
<dbReference type="EMBL" id="JACVXD010000004">
    <property type="protein sequence ID" value="MBD0824127.1"/>
    <property type="molecule type" value="Genomic_DNA"/>
</dbReference>
<comment type="caution">
    <text evidence="5">The sequence shown here is derived from an EMBL/GenBank/DDBJ whole genome shotgun (WGS) entry which is preliminary data.</text>
</comment>
<protein>
    <submittedName>
        <fullName evidence="5">DUF4242 domain-containing protein</fullName>
    </submittedName>
</protein>
<dbReference type="Gene3D" id="3.30.70.1230">
    <property type="entry name" value="Nucleotide cyclase"/>
    <property type="match status" value="1"/>
</dbReference>
<organism evidence="5 6">
    <name type="scientific">Aestuariibaculum marinum</name>
    <dbReference type="NCBI Taxonomy" id="2683592"/>
    <lineage>
        <taxon>Bacteria</taxon>
        <taxon>Pseudomonadati</taxon>
        <taxon>Bacteroidota</taxon>
        <taxon>Flavobacteriia</taxon>
        <taxon>Flavobacteriales</taxon>
        <taxon>Flavobacteriaceae</taxon>
    </lineage>
</organism>
<gene>
    <name evidence="5" type="ORF">ICJ85_08850</name>
</gene>
<dbReference type="GO" id="GO:0043565">
    <property type="term" value="F:sequence-specific DNA binding"/>
    <property type="evidence" value="ECO:0007669"/>
    <property type="project" value="InterPro"/>
</dbReference>
<dbReference type="InterPro" id="IPR042557">
    <property type="entry name" value="SCO4226"/>
</dbReference>
<reference evidence="5 6" key="1">
    <citation type="journal article" date="2018" name="J. Microbiol.">
        <title>Aestuariibaculum marinum sp. nov., a marine bacterium isolated from seawater in South Korea.</title>
        <authorList>
            <person name="Choi J."/>
            <person name="Lee D."/>
            <person name="Jang J.H."/>
            <person name="Cha S."/>
            <person name="Seo T."/>
        </authorList>
    </citation>
    <scope>NUCLEOTIDE SEQUENCE [LARGE SCALE GENOMIC DNA]</scope>
    <source>
        <strain evidence="5 6">IP7</strain>
    </source>
</reference>
<keyword evidence="1" id="KW-0805">Transcription regulation</keyword>
<accession>A0A8J6U4J8</accession>
<keyword evidence="6" id="KW-1185">Reference proteome</keyword>